<protein>
    <recommendedName>
        <fullName evidence="13">Homogentisate phytyltransferase</fullName>
    </recommendedName>
</protein>
<keyword evidence="4" id="KW-0934">Plastid</keyword>
<dbReference type="InterPro" id="IPR044878">
    <property type="entry name" value="UbiA_sf"/>
</dbReference>
<sequence length="430" mass="48536">MESLLLGPFRSSPSSISSGEIIWRDGTFRRARLATANSCWLQVPSSCTPKTLNKYYQEYYLKNGPQRLSFHQRRSRTYLVNAASEHPLESDPGAYGSKNPWNSMKNAVDAFYRFSRPHTVIGTALSIVSVSLLAVEKFSDFNPMFFGGLLEAVVAALMMNIYIVGLNQLFDIEIDKVNKPYLPLASGEYSIGTGVTIIISSLVMSFWIGWVVGSWPLFWALFISFILGTAYSVNLPLLRWKKYAVAAAMCILAVRAVIVQLAFFLHMQIHVYGRPALLSRPLIFATAFMSFFSVVIALFKDIPDMDGDKVFGIRTFTVRLGQKRVFWTCISLLQMAYAIAIALGLISPCLWSKVVTVMGHAVLASILWARAKSIDLNSKVAITSFYMFVWKLFYAEYLLIPLVRQFMEKLETVKRVENSPIIRLDVYHLI</sequence>
<feature type="transmembrane region" description="Helical" evidence="10">
    <location>
        <begin position="380"/>
        <end position="400"/>
    </location>
</feature>
<evidence type="ECO:0000256" key="1">
    <source>
        <dbReference type="ARBA" id="ARBA00004508"/>
    </source>
</evidence>
<dbReference type="Proteomes" id="UP001345219">
    <property type="component" value="Chromosome 17"/>
</dbReference>
<dbReference type="Pfam" id="PF01040">
    <property type="entry name" value="UbiA"/>
    <property type="match status" value="1"/>
</dbReference>
<evidence type="ECO:0000256" key="4">
    <source>
        <dbReference type="ARBA" id="ARBA00022640"/>
    </source>
</evidence>
<comment type="subcellular location">
    <subcellularLocation>
        <location evidence="1">Plastid</location>
        <location evidence="1">Chloroplast membrane</location>
        <topology evidence="1">Multi-pass membrane protein</topology>
    </subcellularLocation>
</comment>
<keyword evidence="3" id="KW-0150">Chloroplast</keyword>
<feature type="transmembrane region" description="Helical" evidence="10">
    <location>
        <begin position="145"/>
        <end position="170"/>
    </location>
</feature>
<dbReference type="PANTHER" id="PTHR43009:SF6">
    <property type="entry name" value="HOMOGENTISATE PHYTYLTRANSFERASE 1, CHLOROPLASTIC"/>
    <property type="match status" value="1"/>
</dbReference>
<name>A0AAN7K575_9MYRT</name>
<evidence type="ECO:0000256" key="2">
    <source>
        <dbReference type="ARBA" id="ARBA00005985"/>
    </source>
</evidence>
<dbReference type="FunFam" id="1.10.357.140:FF:000011">
    <property type="entry name" value="Homogentisate phytyltransferase 1"/>
    <property type="match status" value="1"/>
</dbReference>
<feature type="transmembrane region" description="Helical" evidence="10">
    <location>
        <begin position="277"/>
        <end position="299"/>
    </location>
</feature>
<keyword evidence="5" id="KW-0808">Transferase</keyword>
<keyword evidence="12" id="KW-1185">Reference proteome</keyword>
<dbReference type="CDD" id="cd13960">
    <property type="entry name" value="PT_UbiA_HPT1"/>
    <property type="match status" value="1"/>
</dbReference>
<comment type="similarity">
    <text evidence="2">Belongs to the UbiA prenyltransferase family.</text>
</comment>
<comment type="caution">
    <text evidence="11">The sequence shown here is derived from an EMBL/GenBank/DDBJ whole genome shotgun (WGS) entry which is preliminary data.</text>
</comment>
<evidence type="ECO:0000256" key="3">
    <source>
        <dbReference type="ARBA" id="ARBA00022528"/>
    </source>
</evidence>
<dbReference type="AlphaFoldDB" id="A0AAN7K575"/>
<evidence type="ECO:0000256" key="9">
    <source>
        <dbReference type="ARBA" id="ARBA00023136"/>
    </source>
</evidence>
<dbReference type="GO" id="GO:0031969">
    <property type="term" value="C:chloroplast membrane"/>
    <property type="evidence" value="ECO:0007669"/>
    <property type="project" value="UniProtKB-SubCell"/>
</dbReference>
<gene>
    <name evidence="11" type="ORF">SAY87_023312</name>
</gene>
<feature type="transmembrane region" description="Helical" evidence="10">
    <location>
        <begin position="217"/>
        <end position="237"/>
    </location>
</feature>
<proteinExistence type="inferred from homology"/>
<dbReference type="InterPro" id="IPR044502">
    <property type="entry name" value="AtHST-like"/>
</dbReference>
<dbReference type="NCBIfam" id="NF009525">
    <property type="entry name" value="PRK12887.1"/>
    <property type="match status" value="1"/>
</dbReference>
<dbReference type="PANTHER" id="PTHR43009">
    <property type="entry name" value="HOMOGENTISATE SOLANESYLTRANSFERASE, CHLOROPLASTIC"/>
    <property type="match status" value="1"/>
</dbReference>
<dbReference type="InterPro" id="IPR000537">
    <property type="entry name" value="UbiA_prenyltransferase"/>
</dbReference>
<dbReference type="EMBL" id="JAXIOK010000011">
    <property type="protein sequence ID" value="KAK4760181.1"/>
    <property type="molecule type" value="Genomic_DNA"/>
</dbReference>
<keyword evidence="8 10" id="KW-1133">Transmembrane helix</keyword>
<evidence type="ECO:0000313" key="12">
    <source>
        <dbReference type="Proteomes" id="UP001345219"/>
    </source>
</evidence>
<feature type="transmembrane region" description="Helical" evidence="10">
    <location>
        <begin position="191"/>
        <end position="211"/>
    </location>
</feature>
<reference evidence="11 12" key="1">
    <citation type="journal article" date="2023" name="Hortic Res">
        <title>Pangenome of water caltrop reveals structural variations and asymmetric subgenome divergence after allopolyploidization.</title>
        <authorList>
            <person name="Zhang X."/>
            <person name="Chen Y."/>
            <person name="Wang L."/>
            <person name="Yuan Y."/>
            <person name="Fang M."/>
            <person name="Shi L."/>
            <person name="Lu R."/>
            <person name="Comes H.P."/>
            <person name="Ma Y."/>
            <person name="Chen Y."/>
            <person name="Huang G."/>
            <person name="Zhou Y."/>
            <person name="Zheng Z."/>
            <person name="Qiu Y."/>
        </authorList>
    </citation>
    <scope>NUCLEOTIDE SEQUENCE [LARGE SCALE GENOMIC DNA]</scope>
    <source>
        <tissue evidence="11">Roots</tissue>
    </source>
</reference>
<evidence type="ECO:0008006" key="13">
    <source>
        <dbReference type="Google" id="ProtNLM"/>
    </source>
</evidence>
<feature type="transmembrane region" description="Helical" evidence="10">
    <location>
        <begin position="244"/>
        <end position="265"/>
    </location>
</feature>
<evidence type="ECO:0000256" key="7">
    <source>
        <dbReference type="ARBA" id="ARBA00022946"/>
    </source>
</evidence>
<evidence type="ECO:0000313" key="11">
    <source>
        <dbReference type="EMBL" id="KAK4760181.1"/>
    </source>
</evidence>
<keyword evidence="7" id="KW-0809">Transit peptide</keyword>
<evidence type="ECO:0000256" key="8">
    <source>
        <dbReference type="ARBA" id="ARBA00022989"/>
    </source>
</evidence>
<accession>A0AAN7K575</accession>
<dbReference type="GO" id="GO:0004659">
    <property type="term" value="F:prenyltransferase activity"/>
    <property type="evidence" value="ECO:0007669"/>
    <property type="project" value="InterPro"/>
</dbReference>
<evidence type="ECO:0000256" key="10">
    <source>
        <dbReference type="SAM" id="Phobius"/>
    </source>
</evidence>
<evidence type="ECO:0000256" key="6">
    <source>
        <dbReference type="ARBA" id="ARBA00022692"/>
    </source>
</evidence>
<feature type="transmembrane region" description="Helical" evidence="10">
    <location>
        <begin position="325"/>
        <end position="344"/>
    </location>
</feature>
<keyword evidence="6 10" id="KW-0812">Transmembrane</keyword>
<evidence type="ECO:0000256" key="5">
    <source>
        <dbReference type="ARBA" id="ARBA00022679"/>
    </source>
</evidence>
<dbReference type="Gene3D" id="1.10.357.140">
    <property type="entry name" value="UbiA prenyltransferase"/>
    <property type="match status" value="1"/>
</dbReference>
<organism evidence="11 12">
    <name type="scientific">Trapa incisa</name>
    <dbReference type="NCBI Taxonomy" id="236973"/>
    <lineage>
        <taxon>Eukaryota</taxon>
        <taxon>Viridiplantae</taxon>
        <taxon>Streptophyta</taxon>
        <taxon>Embryophyta</taxon>
        <taxon>Tracheophyta</taxon>
        <taxon>Spermatophyta</taxon>
        <taxon>Magnoliopsida</taxon>
        <taxon>eudicotyledons</taxon>
        <taxon>Gunneridae</taxon>
        <taxon>Pentapetalae</taxon>
        <taxon>rosids</taxon>
        <taxon>malvids</taxon>
        <taxon>Myrtales</taxon>
        <taxon>Lythraceae</taxon>
        <taxon>Trapa</taxon>
    </lineage>
</organism>
<keyword evidence="9 10" id="KW-0472">Membrane</keyword>